<dbReference type="Proteomes" id="UP000664163">
    <property type="component" value="Unassembled WGS sequence"/>
</dbReference>
<evidence type="ECO:0000256" key="4">
    <source>
        <dbReference type="HAMAP-Rule" id="MF_00213"/>
    </source>
</evidence>
<comment type="caution">
    <text evidence="5">The sequence shown here is derived from an EMBL/GenBank/DDBJ whole genome shotgun (WGS) entry which is preliminary data.</text>
</comment>
<keyword evidence="2 4" id="KW-0479">Metal-binding</keyword>
<reference evidence="5 6" key="1">
    <citation type="submission" date="2021-03" db="EMBL/GenBank/DDBJ databases">
        <title>Muricauda sp. CAU 1631 isolated from Incheon.</title>
        <authorList>
            <person name="Kim W."/>
        </authorList>
    </citation>
    <scope>NUCLEOTIDE SEQUENCE [LARGE SCALE GENOMIC DNA]</scope>
    <source>
        <strain evidence="5 6">CAU 1631</strain>
    </source>
</reference>
<dbReference type="Gene3D" id="3.30.2320.80">
    <property type="match status" value="1"/>
</dbReference>
<name>A0ABS3ES82_9FLAO</name>
<keyword evidence="3 4" id="KW-0862">Zinc</keyword>
<comment type="function">
    <text evidence="4">Involved in the maturation of [NiFe] hydrogenases. Required for nickel insertion into the metal center of the hydrogenase.</text>
</comment>
<proteinExistence type="inferred from homology"/>
<dbReference type="HAMAP" id="MF_00213">
    <property type="entry name" value="HypA_HybF"/>
    <property type="match status" value="1"/>
</dbReference>
<dbReference type="PIRSF" id="PIRSF004761">
    <property type="entry name" value="Hydrgn_mat_HypA"/>
    <property type="match status" value="1"/>
</dbReference>
<accession>A0ABS3ES82</accession>
<dbReference type="EMBL" id="JAFLND010000001">
    <property type="protein sequence ID" value="MBO0329106.1"/>
    <property type="molecule type" value="Genomic_DNA"/>
</dbReference>
<feature type="binding site" evidence="4">
    <location>
        <position position="76"/>
    </location>
    <ligand>
        <name>Zn(2+)</name>
        <dbReference type="ChEBI" id="CHEBI:29105"/>
    </ligand>
</feature>
<feature type="binding site" evidence="4">
    <location>
        <position position="2"/>
    </location>
    <ligand>
        <name>Ni(2+)</name>
        <dbReference type="ChEBI" id="CHEBI:49786"/>
    </ligand>
</feature>
<evidence type="ECO:0000313" key="5">
    <source>
        <dbReference type="EMBL" id="MBO0329106.1"/>
    </source>
</evidence>
<feature type="binding site" evidence="4">
    <location>
        <position position="92"/>
    </location>
    <ligand>
        <name>Zn(2+)</name>
        <dbReference type="ChEBI" id="CHEBI:29105"/>
    </ligand>
</feature>
<dbReference type="InterPro" id="IPR000688">
    <property type="entry name" value="HypA/HybF"/>
</dbReference>
<sequence>MHELSVAMGIVKIAEDETKKAEAKKVTLIELEIGKLAGIEFESLDFVWPAAVKNTVLENAERKIDVKEGLAQCADCDSVFEVEHFYDSCPKCGSNLKGIIQGKELRVKALEVV</sequence>
<keyword evidence="6" id="KW-1185">Reference proteome</keyword>
<dbReference type="PANTHER" id="PTHR34535:SF3">
    <property type="entry name" value="HYDROGENASE MATURATION FACTOR HYPA"/>
    <property type="match status" value="1"/>
</dbReference>
<dbReference type="NCBIfam" id="TIGR00100">
    <property type="entry name" value="hypA"/>
    <property type="match status" value="1"/>
</dbReference>
<feature type="binding site" evidence="4">
    <location>
        <position position="89"/>
    </location>
    <ligand>
        <name>Zn(2+)</name>
        <dbReference type="ChEBI" id="CHEBI:29105"/>
    </ligand>
</feature>
<dbReference type="RefSeq" id="WP_207069633.1">
    <property type="nucleotide sequence ID" value="NZ_JAFLND010000001.1"/>
</dbReference>
<evidence type="ECO:0000256" key="1">
    <source>
        <dbReference type="ARBA" id="ARBA00022596"/>
    </source>
</evidence>
<gene>
    <name evidence="4 5" type="primary">hypA</name>
    <name evidence="5" type="ORF">J0X13_01005</name>
</gene>
<organism evidence="5 6">
    <name type="scientific">[Muricauda] lutisoli</name>
    <dbReference type="NCBI Taxonomy" id="2816035"/>
    <lineage>
        <taxon>Bacteria</taxon>
        <taxon>Pseudomonadati</taxon>
        <taxon>Bacteroidota</taxon>
        <taxon>Flavobacteriia</taxon>
        <taxon>Flavobacteriales</taxon>
        <taxon>Flavobacteriaceae</taxon>
        <taxon>Allomuricauda</taxon>
    </lineage>
</organism>
<feature type="binding site" evidence="4">
    <location>
        <position position="73"/>
    </location>
    <ligand>
        <name>Zn(2+)</name>
        <dbReference type="ChEBI" id="CHEBI:29105"/>
    </ligand>
</feature>
<evidence type="ECO:0000256" key="2">
    <source>
        <dbReference type="ARBA" id="ARBA00022723"/>
    </source>
</evidence>
<keyword evidence="1 4" id="KW-0533">Nickel</keyword>
<dbReference type="Pfam" id="PF01155">
    <property type="entry name" value="HypA"/>
    <property type="match status" value="1"/>
</dbReference>
<protein>
    <recommendedName>
        <fullName evidence="4">Hydrogenase maturation factor HypA</fullName>
    </recommendedName>
</protein>
<comment type="similarity">
    <text evidence="4">Belongs to the HypA/HybF family.</text>
</comment>
<dbReference type="PANTHER" id="PTHR34535">
    <property type="entry name" value="HYDROGENASE MATURATION FACTOR HYPA"/>
    <property type="match status" value="1"/>
</dbReference>
<evidence type="ECO:0000256" key="3">
    <source>
        <dbReference type="ARBA" id="ARBA00022833"/>
    </source>
</evidence>
<evidence type="ECO:0000313" key="6">
    <source>
        <dbReference type="Proteomes" id="UP000664163"/>
    </source>
</evidence>